<protein>
    <submittedName>
        <fullName evidence="2">DUF2953 domain-containing protein</fullName>
    </submittedName>
</protein>
<dbReference type="InterPro" id="IPR021338">
    <property type="entry name" value="DUF2953"/>
</dbReference>
<dbReference type="AlphaFoldDB" id="A0A9D5LWZ4"/>
<sequence>MIVWILLGLLAAILLVVGITTWLLWEIRLHYTQNTLTIYVRVLRFKKKVFCYKFATKEKNQMPEAVSGVKQTKRTTEKQGASQEKKPKWVQKLQEDKKRIYNPEKGGYQPGGLEEVFTEYQELWSQFRDVLGGIFKDLRYKIEIPKTVIRLVFGTGNPAHTGMAFGTAWGMIGMLYPMLCRYFHIAYPDMQITPDFNQKCFALEAKSIIKVRPAHIINAVIKQALRLAVTYCYKHFSKESVKYG</sequence>
<dbReference type="Proteomes" id="UP000806542">
    <property type="component" value="Unassembled WGS sequence"/>
</dbReference>
<evidence type="ECO:0000313" key="3">
    <source>
        <dbReference type="Proteomes" id="UP000806542"/>
    </source>
</evidence>
<reference evidence="2" key="1">
    <citation type="submission" date="2020-10" db="EMBL/GenBank/DDBJ databases">
        <title>ChiBAC.</title>
        <authorList>
            <person name="Zenner C."/>
            <person name="Hitch T.C.A."/>
            <person name="Clavel T."/>
        </authorList>
    </citation>
    <scope>NUCLEOTIDE SEQUENCE</scope>
    <source>
        <strain evidence="2">DSM 107454</strain>
    </source>
</reference>
<evidence type="ECO:0000313" key="2">
    <source>
        <dbReference type="EMBL" id="MBE5039318.1"/>
    </source>
</evidence>
<dbReference type="Pfam" id="PF11167">
    <property type="entry name" value="DUF2953"/>
    <property type="match status" value="1"/>
</dbReference>
<dbReference type="EMBL" id="JADCKB010000003">
    <property type="protein sequence ID" value="MBE5039318.1"/>
    <property type="molecule type" value="Genomic_DNA"/>
</dbReference>
<proteinExistence type="predicted"/>
<evidence type="ECO:0000256" key="1">
    <source>
        <dbReference type="SAM" id="MobiDB-lite"/>
    </source>
</evidence>
<dbReference type="RefSeq" id="WP_226391879.1">
    <property type="nucleotide sequence ID" value="NZ_JADCKB010000003.1"/>
</dbReference>
<accession>A0A9D5LWZ4</accession>
<comment type="caution">
    <text evidence="2">The sequence shown here is derived from an EMBL/GenBank/DDBJ whole genome shotgun (WGS) entry which is preliminary data.</text>
</comment>
<organism evidence="2 3">
    <name type="scientific">Ructibacterium gallinarum</name>
    <dbReference type="NCBI Taxonomy" id="2779355"/>
    <lineage>
        <taxon>Bacteria</taxon>
        <taxon>Bacillati</taxon>
        <taxon>Bacillota</taxon>
        <taxon>Clostridia</taxon>
        <taxon>Eubacteriales</taxon>
        <taxon>Oscillospiraceae</taxon>
        <taxon>Ructibacterium</taxon>
    </lineage>
</organism>
<name>A0A9D5LWZ4_9FIRM</name>
<gene>
    <name evidence="2" type="ORF">INF28_02400</name>
</gene>
<feature type="region of interest" description="Disordered" evidence="1">
    <location>
        <begin position="65"/>
        <end position="90"/>
    </location>
</feature>
<keyword evidence="3" id="KW-1185">Reference proteome</keyword>